<organism evidence="8 9">
    <name type="scientific">Streblomastix strix</name>
    <dbReference type="NCBI Taxonomy" id="222440"/>
    <lineage>
        <taxon>Eukaryota</taxon>
        <taxon>Metamonada</taxon>
        <taxon>Preaxostyla</taxon>
        <taxon>Oxymonadida</taxon>
        <taxon>Streblomastigidae</taxon>
        <taxon>Streblomastix</taxon>
    </lineage>
</organism>
<feature type="compositionally biased region" description="Basic and acidic residues" evidence="6">
    <location>
        <begin position="815"/>
        <end position="828"/>
    </location>
</feature>
<feature type="compositionally biased region" description="Basic and acidic residues" evidence="6">
    <location>
        <begin position="63"/>
        <end position="83"/>
    </location>
</feature>
<feature type="compositionally biased region" description="Acidic residues" evidence="6">
    <location>
        <begin position="446"/>
        <end position="455"/>
    </location>
</feature>
<evidence type="ECO:0000259" key="7">
    <source>
        <dbReference type="PROSITE" id="PS51266"/>
    </source>
</evidence>
<keyword evidence="1" id="KW-0479">Metal-binding</keyword>
<comment type="caution">
    <text evidence="8">The sequence shown here is derived from an EMBL/GenBank/DDBJ whole genome shotgun (WGS) entry which is preliminary data.</text>
</comment>
<evidence type="ECO:0000313" key="9">
    <source>
        <dbReference type="Proteomes" id="UP000324800"/>
    </source>
</evidence>
<dbReference type="EMBL" id="SNRW01012487">
    <property type="protein sequence ID" value="KAA6373760.1"/>
    <property type="molecule type" value="Genomic_DNA"/>
</dbReference>
<evidence type="ECO:0000256" key="3">
    <source>
        <dbReference type="ARBA" id="ARBA00022833"/>
    </source>
</evidence>
<proteinExistence type="predicted"/>
<sequence length="847" mass="97134">MHSDENGNLINKQSENENTQKENQNIKLNIQEQQTQIKDEKEEEKKKVSDSVIQHALSAFAPGRDREREEKERKKKENERSKLLEMTNSDVNKQRQQKQQGKKHGGKIVIKEKLFFGDEIMKGRKVMIREKEETREDRQRKLEEYMREELMIEQQEKLKELQKQRQQYIEQYGNINPISQQYPNPQIPFGFHPYNPSLQINAQFGIRPMITNPYQGIGLMRSYYNNSYFAIQQAMLLLMQTSPQLAMILSGQNTAVQPDELQQAFDQAEKDVDEKLQQDDKDELQKKETDQQAQEEEENDQDSNNQQITLERKNGLMNLKEFLQQQRKEARKNTVKLGQLKKELAEIQATNEQGIERSNNDDLEGTGKNEDIKKLVKAKLELKPIEYNPELPSLWDQSSKHGRRWKEKRNQKKELKIIDEKEDVQEQDKSEQTDNSNESSSSQSSSEDESEEDQSTESSDTSTDEEGQTHKHIHRKGFSKVGEDGVVVSRRKRDRGREMIHTQTSCSIELQELIMSGVAYAQVNTLCVVLQCTRCQECKDHAFAKIIRDSERDSEVIDNRNQDNQKQIEQTVISYSYTCHRCHSLLSAVFQPELIHQNNNVAGKFVSLSCCIPVDYLPSSSWMVTCGQCIRDVPFQRLALSASLSAASVTSRICLGCFSSVGLAFQGVEFIDNNTGLHYRRAMPSAGVDTTEGGQTANQRKSVQNAPLGFKLGTPLPKNGVCRHYKHSYRWLRFPCCGKVYPCDSCHDSDENHPATWASRMVCGFCSKEQGLTGAAANVGGSGITIQCKACGRNLTRGSTVTHWEGGRGCRDTTKMDRRDVKKYRDQNKTVSRKKQREQEKSSKKKK</sequence>
<evidence type="ECO:0000256" key="2">
    <source>
        <dbReference type="ARBA" id="ARBA00022771"/>
    </source>
</evidence>
<dbReference type="Pfam" id="PF05495">
    <property type="entry name" value="zf-CHY"/>
    <property type="match status" value="1"/>
</dbReference>
<name>A0A5J4UUB3_9EUKA</name>
<dbReference type="OrthoDB" id="10253329at2759"/>
<feature type="region of interest" description="Disordered" evidence="6">
    <location>
        <begin position="382"/>
        <end position="498"/>
    </location>
</feature>
<dbReference type="PROSITE" id="PS51266">
    <property type="entry name" value="ZF_CHY"/>
    <property type="match status" value="1"/>
</dbReference>
<feature type="compositionally biased region" description="Polar residues" evidence="6">
    <location>
        <begin position="1"/>
        <end position="13"/>
    </location>
</feature>
<feature type="region of interest" description="Disordered" evidence="6">
    <location>
        <begin position="349"/>
        <end position="369"/>
    </location>
</feature>
<dbReference type="InterPro" id="IPR037274">
    <property type="entry name" value="Znf_CHY_sf"/>
</dbReference>
<evidence type="ECO:0000256" key="4">
    <source>
        <dbReference type="PROSITE-ProRule" id="PRU00601"/>
    </source>
</evidence>
<feature type="compositionally biased region" description="Polar residues" evidence="6">
    <location>
        <begin position="21"/>
        <end position="30"/>
    </location>
</feature>
<feature type="compositionally biased region" description="Basic and acidic residues" evidence="6">
    <location>
        <begin position="412"/>
        <end position="432"/>
    </location>
</feature>
<feature type="compositionally biased region" description="Basic and acidic residues" evidence="6">
    <location>
        <begin position="269"/>
        <end position="290"/>
    </location>
</feature>
<evidence type="ECO:0000313" key="8">
    <source>
        <dbReference type="EMBL" id="KAA6373760.1"/>
    </source>
</evidence>
<reference evidence="8 9" key="1">
    <citation type="submission" date="2019-03" db="EMBL/GenBank/DDBJ databases">
        <title>Single cell metagenomics reveals metabolic interactions within the superorganism composed of flagellate Streblomastix strix and complex community of Bacteroidetes bacteria on its surface.</title>
        <authorList>
            <person name="Treitli S.C."/>
            <person name="Kolisko M."/>
            <person name="Husnik F."/>
            <person name="Keeling P."/>
            <person name="Hampl V."/>
        </authorList>
    </citation>
    <scope>NUCLEOTIDE SEQUENCE [LARGE SCALE GENOMIC DNA]</scope>
    <source>
        <strain evidence="8">ST1C</strain>
    </source>
</reference>
<feature type="compositionally biased region" description="Basic and acidic residues" evidence="6">
    <location>
        <begin position="37"/>
        <end position="49"/>
    </location>
</feature>
<gene>
    <name evidence="8" type="ORF">EZS28_030713</name>
</gene>
<dbReference type="SUPFAM" id="SSF161219">
    <property type="entry name" value="CHY zinc finger-like"/>
    <property type="match status" value="1"/>
</dbReference>
<dbReference type="GO" id="GO:0008270">
    <property type="term" value="F:zinc ion binding"/>
    <property type="evidence" value="ECO:0007669"/>
    <property type="project" value="UniProtKB-KW"/>
</dbReference>
<evidence type="ECO:0000256" key="6">
    <source>
        <dbReference type="SAM" id="MobiDB-lite"/>
    </source>
</evidence>
<keyword evidence="2 4" id="KW-0863">Zinc-finger</keyword>
<dbReference type="PANTHER" id="PTHR36812:SF9">
    <property type="entry name" value="MYB-LIKE PROTEIN X ISOFORM X1"/>
    <property type="match status" value="1"/>
</dbReference>
<evidence type="ECO:0000256" key="5">
    <source>
        <dbReference type="SAM" id="Coils"/>
    </source>
</evidence>
<feature type="compositionally biased region" description="Basic and acidic residues" evidence="6">
    <location>
        <begin position="354"/>
        <end position="369"/>
    </location>
</feature>
<dbReference type="InterPro" id="IPR008913">
    <property type="entry name" value="Znf_CHY"/>
</dbReference>
<feature type="compositionally biased region" description="Basic and acidic residues" evidence="6">
    <location>
        <begin position="837"/>
        <end position="847"/>
    </location>
</feature>
<dbReference type="AlphaFoldDB" id="A0A5J4UUB3"/>
<feature type="region of interest" description="Disordered" evidence="6">
    <location>
        <begin position="815"/>
        <end position="847"/>
    </location>
</feature>
<feature type="region of interest" description="Disordered" evidence="6">
    <location>
        <begin position="269"/>
        <end position="306"/>
    </location>
</feature>
<accession>A0A5J4UUB3</accession>
<evidence type="ECO:0000256" key="1">
    <source>
        <dbReference type="ARBA" id="ARBA00022723"/>
    </source>
</evidence>
<feature type="compositionally biased region" description="Basic residues" evidence="6">
    <location>
        <begin position="400"/>
        <end position="411"/>
    </location>
</feature>
<dbReference type="PANTHER" id="PTHR36812">
    <property type="entry name" value="NEUROFILAMENT TRIPLET M PROTEIN-LIKE PROTEIN"/>
    <property type="match status" value="1"/>
</dbReference>
<keyword evidence="5" id="KW-0175">Coiled coil</keyword>
<protein>
    <submittedName>
        <fullName evidence="8">Putative CHY zinc finger protein</fullName>
    </submittedName>
</protein>
<feature type="coiled-coil region" evidence="5">
    <location>
        <begin position="128"/>
        <end position="171"/>
    </location>
</feature>
<feature type="domain" description="CHY-type" evidence="7">
    <location>
        <begin position="715"/>
        <end position="793"/>
    </location>
</feature>
<keyword evidence="3" id="KW-0862">Zinc</keyword>
<feature type="region of interest" description="Disordered" evidence="6">
    <location>
        <begin position="1"/>
        <end position="104"/>
    </location>
</feature>
<dbReference type="Proteomes" id="UP000324800">
    <property type="component" value="Unassembled WGS sequence"/>
</dbReference>
<feature type="compositionally biased region" description="Low complexity" evidence="6">
    <location>
        <begin position="433"/>
        <end position="445"/>
    </location>
</feature>